<feature type="signal peptide" evidence="1">
    <location>
        <begin position="1"/>
        <end position="19"/>
    </location>
</feature>
<dbReference type="EMBL" id="JAHIBW010000013">
    <property type="protein sequence ID" value="KAG7305642.1"/>
    <property type="molecule type" value="Genomic_DNA"/>
</dbReference>
<keyword evidence="3" id="KW-1185">Reference proteome</keyword>
<evidence type="ECO:0000313" key="2">
    <source>
        <dbReference type="EMBL" id="KAG7305642.1"/>
    </source>
</evidence>
<proteinExistence type="predicted"/>
<sequence>MPLKTAMLIFLAFSMNVDLQILSNGFFSSSRCLTLSKKLHYAKKQIILNRNWTGVFTFGDIMDFERKCYVINFAVPTPEVIQQFYNDINEHMIEPPAWESAELLMTFSDDNNMTSQALLVSKDKYKNKMEPGVFYIVPERSVLDTDMDASLPDWAKERVPLFQVILKLIRISSGPCKSNFLVILACDAGILIATEVQGDCPTLHMIRRVLDSLDLDAPGYLTCIVEPTFISNQSKIQNNDVASDMN</sequence>
<reference evidence="2 3" key="1">
    <citation type="submission" date="2021-06" db="EMBL/GenBank/DDBJ databases">
        <title>A haploid diamondback moth (Plutella xylostella L.) genome assembly resolves 31 chromosomes and identifies a diamide resistance mutation.</title>
        <authorList>
            <person name="Ward C.M."/>
            <person name="Perry K.D."/>
            <person name="Baker G."/>
            <person name="Powis K."/>
            <person name="Heckel D.G."/>
            <person name="Baxter S.W."/>
        </authorList>
    </citation>
    <scope>NUCLEOTIDE SEQUENCE [LARGE SCALE GENOMIC DNA]</scope>
    <source>
        <strain evidence="2 3">LV</strain>
        <tissue evidence="2">Single pupa</tissue>
    </source>
</reference>
<comment type="caution">
    <text evidence="2">The sequence shown here is derived from an EMBL/GenBank/DDBJ whole genome shotgun (WGS) entry which is preliminary data.</text>
</comment>
<organism evidence="2 3">
    <name type="scientific">Plutella xylostella</name>
    <name type="common">Diamondback moth</name>
    <name type="synonym">Plutella maculipennis</name>
    <dbReference type="NCBI Taxonomy" id="51655"/>
    <lineage>
        <taxon>Eukaryota</taxon>
        <taxon>Metazoa</taxon>
        <taxon>Ecdysozoa</taxon>
        <taxon>Arthropoda</taxon>
        <taxon>Hexapoda</taxon>
        <taxon>Insecta</taxon>
        <taxon>Pterygota</taxon>
        <taxon>Neoptera</taxon>
        <taxon>Endopterygota</taxon>
        <taxon>Lepidoptera</taxon>
        <taxon>Glossata</taxon>
        <taxon>Ditrysia</taxon>
        <taxon>Yponomeutoidea</taxon>
        <taxon>Plutellidae</taxon>
        <taxon>Plutella</taxon>
    </lineage>
</organism>
<dbReference type="Proteomes" id="UP000823941">
    <property type="component" value="Chromosome 13"/>
</dbReference>
<evidence type="ECO:0000313" key="3">
    <source>
        <dbReference type="Proteomes" id="UP000823941"/>
    </source>
</evidence>
<accession>A0ABQ7QK89</accession>
<name>A0ABQ7QK89_PLUXY</name>
<evidence type="ECO:0000256" key="1">
    <source>
        <dbReference type="SAM" id="SignalP"/>
    </source>
</evidence>
<feature type="chain" id="PRO_5046971223" evidence="1">
    <location>
        <begin position="20"/>
        <end position="246"/>
    </location>
</feature>
<protein>
    <submittedName>
        <fullName evidence="2">Uncharacterized protein</fullName>
    </submittedName>
</protein>
<gene>
    <name evidence="2" type="ORF">JYU34_009740</name>
</gene>
<keyword evidence="1" id="KW-0732">Signal</keyword>